<feature type="transmembrane region" description="Helical" evidence="2">
    <location>
        <begin position="950"/>
        <end position="971"/>
    </location>
</feature>
<evidence type="ECO:0000313" key="3">
    <source>
        <dbReference type="EMBL" id="EAR99276.2"/>
    </source>
</evidence>
<feature type="transmembrane region" description="Helical" evidence="2">
    <location>
        <begin position="732"/>
        <end position="757"/>
    </location>
</feature>
<dbReference type="InParanoid" id="Q23RW3"/>
<dbReference type="Proteomes" id="UP000009168">
    <property type="component" value="Unassembled WGS sequence"/>
</dbReference>
<evidence type="ECO:0000313" key="4">
    <source>
        <dbReference type="Proteomes" id="UP000009168"/>
    </source>
</evidence>
<dbReference type="OrthoDB" id="299087at2759"/>
<dbReference type="InterPro" id="IPR052994">
    <property type="entry name" value="Tiny_macrocysts_regulators"/>
</dbReference>
<dbReference type="PANTHER" id="PTHR31600">
    <property type="entry name" value="TINY MACROCYSTS PROTEIN B-RELATED"/>
    <property type="match status" value="1"/>
</dbReference>
<protein>
    <submittedName>
        <fullName evidence="3">Transmembrane protein, putative</fullName>
    </submittedName>
</protein>
<dbReference type="HOGENOM" id="CLU_258672_0_0_1"/>
<dbReference type="GeneID" id="7846228"/>
<feature type="region of interest" description="Disordered" evidence="1">
    <location>
        <begin position="680"/>
        <end position="710"/>
    </location>
</feature>
<organism evidence="3 4">
    <name type="scientific">Tetrahymena thermophila (strain SB210)</name>
    <dbReference type="NCBI Taxonomy" id="312017"/>
    <lineage>
        <taxon>Eukaryota</taxon>
        <taxon>Sar</taxon>
        <taxon>Alveolata</taxon>
        <taxon>Ciliophora</taxon>
        <taxon>Intramacronucleata</taxon>
        <taxon>Oligohymenophorea</taxon>
        <taxon>Hymenostomatida</taxon>
        <taxon>Tetrahymenina</taxon>
        <taxon>Tetrahymenidae</taxon>
        <taxon>Tetrahymena</taxon>
    </lineage>
</organism>
<dbReference type="PANTHER" id="PTHR31600:SF2">
    <property type="entry name" value="GAMETE ENRICHED GENE 10 PROTEIN-RELATED"/>
    <property type="match status" value="1"/>
</dbReference>
<proteinExistence type="predicted"/>
<feature type="compositionally biased region" description="Polar residues" evidence="1">
    <location>
        <begin position="699"/>
        <end position="710"/>
    </location>
</feature>
<sequence>MTKSFQELFRMQQEYTKHQDWTNLFFVKVLIHRSSKFHNKFLANSTIENQQIRMHDPITFDFLMVEFQNSLKTQIQKQIEYFKYLCSDYFNLEELMIISKINLNGIENIRTILRELYDIHPKDQALYNLSQVFQLTLDFYSISAKKLRQMSSKKSYKHFFLTQVDVFSPNSCSVYCSLIGKNIEVKRTSSNFQQIFEIEQINVLGKQVSNLLPKLLFQMHEMTMDDFINLGIVESINIGQRFAFAQNGDGFVFPISIRIKIENFLDDFGVTALITKVKDSKQYIFFDEAFQISDISSYIYQKIFQSEYTLNQLRSQNIFSFMPLLQALLNDKTLSEVNYYNSCLLLKRRSGTRFEIKSFNDRKLSIASNESIFSVIFRFKSLQSKHMKHIKYLEIEKFQEVKSFQGRKQQLNLLSKCLNMELQVQENSLKENQEFNQESQVNISVQEINQNHNQVKVENALNNYDQLISIKIDEDCLSQFNAYNQQSNTNIIAVKNNDEEIIDIKREISSDHFLKEQQNYTPANGMNLKDQQNELISPKYEASSYQQLFNQSNNRLFSPQSFLNLTTINSPISPSLEKSFEQQNFKGKNIQRSSQQLLQKQVLIRQSIHNYQENSQNQENFSIKHAICDINQIFLDKWSDSPSSINLNNRGQINKNFENIKEEEDEFSFENEKYIQKQLQSEESSNSSISGQKKDNQLNEEQQSAFTGSQGSQISSKKILIRKITSNTNTGITNIIVFTGLASIIFLYISVITFYLININNLNSITNLFRKFNIATIINQGVFQFAKEQVFLTDAIIFQNILGLNKTLTNPFNSSETITQLTYIQNISQTYQQAFTRLFSNNIDEILQSQNEEFFQYISETEISTFSDYYDNTIYTHEFRNNTILYTMLWFQSCLNQLYLQGAHSEYYPQSVVFGNIEVFNSAILQIQVMISNQLVSLYQQLKETQLDQLVQTLCSALFLVVIAVPFMIYFKSQQYKTIKLLGSFPPQLLEQYINLFSFYLKKIDQYQKKQIDHITQYQSFNMIQSMKSISMKQLSGVFDNQKVKQGKKDNSLASKKLMKQKQYGKKRNNASKRQRQIASFSQSKPFKFKYILISLLVVCPFMIYPIFNLVNVNLFVDESLTTLTQRQAILSCSSFILNFEVVHFKIWEIVFSQPIFNKVFFYLYGKNVTEQAQGVMDGIKNLTNYETSSRYDFSQRQVYFSSLLLNSACDYIDQINSNKIASPYLQTNFTGAQCHTLLSGNLDRGFILAIQDLTNLYQDWFSTYEQFSAIQTSNQTYQHDITQYIINIQHTKNNLIDIYNSNILLQQLIASFEDFFENQNDKYTKYIIQMFTILMVLQMILIFLAISIVWTSLYQKFKKEISKTKLLLTNLHIDLILENKLTLLHFKNQSN</sequence>
<name>Q23RW3_TETTS</name>
<reference evidence="4" key="1">
    <citation type="journal article" date="2006" name="PLoS Biol.">
        <title>Macronuclear genome sequence of the ciliate Tetrahymena thermophila, a model eukaryote.</title>
        <authorList>
            <person name="Eisen J.A."/>
            <person name="Coyne R.S."/>
            <person name="Wu M."/>
            <person name="Wu D."/>
            <person name="Thiagarajan M."/>
            <person name="Wortman J.R."/>
            <person name="Badger J.H."/>
            <person name="Ren Q."/>
            <person name="Amedeo P."/>
            <person name="Jones K.M."/>
            <person name="Tallon L.J."/>
            <person name="Delcher A.L."/>
            <person name="Salzberg S.L."/>
            <person name="Silva J.C."/>
            <person name="Haas B.J."/>
            <person name="Majoros W.H."/>
            <person name="Farzad M."/>
            <person name="Carlton J.M."/>
            <person name="Smith R.K. Jr."/>
            <person name="Garg J."/>
            <person name="Pearlman R.E."/>
            <person name="Karrer K.M."/>
            <person name="Sun L."/>
            <person name="Manning G."/>
            <person name="Elde N.C."/>
            <person name="Turkewitz A.P."/>
            <person name="Asai D.J."/>
            <person name="Wilkes D.E."/>
            <person name="Wang Y."/>
            <person name="Cai H."/>
            <person name="Collins K."/>
            <person name="Stewart B.A."/>
            <person name="Lee S.R."/>
            <person name="Wilamowska K."/>
            <person name="Weinberg Z."/>
            <person name="Ruzzo W.L."/>
            <person name="Wloga D."/>
            <person name="Gaertig J."/>
            <person name="Frankel J."/>
            <person name="Tsao C.-C."/>
            <person name="Gorovsky M.A."/>
            <person name="Keeling P.J."/>
            <person name="Waller R.F."/>
            <person name="Patron N.J."/>
            <person name="Cherry J.M."/>
            <person name="Stover N.A."/>
            <person name="Krieger C.J."/>
            <person name="del Toro C."/>
            <person name="Ryder H.F."/>
            <person name="Williamson S.C."/>
            <person name="Barbeau R.A."/>
            <person name="Hamilton E.P."/>
            <person name="Orias E."/>
        </authorList>
    </citation>
    <scope>NUCLEOTIDE SEQUENCE [LARGE SCALE GENOMIC DNA]</scope>
    <source>
        <strain evidence="4">SB210</strain>
    </source>
</reference>
<keyword evidence="2" id="KW-1133">Transmembrane helix</keyword>
<evidence type="ECO:0000256" key="2">
    <source>
        <dbReference type="SAM" id="Phobius"/>
    </source>
</evidence>
<gene>
    <name evidence="3" type="ORF">TTHERM_00628350</name>
</gene>
<feature type="transmembrane region" description="Helical" evidence="2">
    <location>
        <begin position="1327"/>
        <end position="1354"/>
    </location>
</feature>
<keyword evidence="2" id="KW-0472">Membrane</keyword>
<evidence type="ECO:0000256" key="1">
    <source>
        <dbReference type="SAM" id="MobiDB-lite"/>
    </source>
</evidence>
<keyword evidence="2 3" id="KW-0812">Transmembrane</keyword>
<dbReference type="EMBL" id="GG662641">
    <property type="protein sequence ID" value="EAR99276.2"/>
    <property type="molecule type" value="Genomic_DNA"/>
</dbReference>
<feature type="transmembrane region" description="Helical" evidence="2">
    <location>
        <begin position="1091"/>
        <end position="1108"/>
    </location>
</feature>
<keyword evidence="4" id="KW-1185">Reference proteome</keyword>
<dbReference type="RefSeq" id="XP_001019521.2">
    <property type="nucleotide sequence ID" value="XM_001019521.2"/>
</dbReference>
<accession>Q23RW3</accession>
<feature type="compositionally biased region" description="Low complexity" evidence="1">
    <location>
        <begin position="681"/>
        <end position="690"/>
    </location>
</feature>
<dbReference type="KEGG" id="tet:TTHERM_00628350"/>